<dbReference type="Pfam" id="PF00078">
    <property type="entry name" value="RVT_1"/>
    <property type="match status" value="1"/>
</dbReference>
<evidence type="ECO:0000259" key="1">
    <source>
        <dbReference type="PROSITE" id="PS50878"/>
    </source>
</evidence>
<gene>
    <name evidence="2" type="ORF">UW55_C0002G0091</name>
</gene>
<dbReference type="GO" id="GO:0003964">
    <property type="term" value="F:RNA-directed DNA polymerase activity"/>
    <property type="evidence" value="ECO:0007669"/>
    <property type="project" value="UniProtKB-KW"/>
</dbReference>
<proteinExistence type="predicted"/>
<evidence type="ECO:0000313" key="3">
    <source>
        <dbReference type="Proteomes" id="UP000033945"/>
    </source>
</evidence>
<dbReference type="InterPro" id="IPR051083">
    <property type="entry name" value="GrpII_Intron_Splice-Mob/Def"/>
</dbReference>
<dbReference type="PANTHER" id="PTHR34047:SF8">
    <property type="entry name" value="PROTEIN YKFC"/>
    <property type="match status" value="1"/>
</dbReference>
<keyword evidence="2" id="KW-0695">RNA-directed DNA polymerase</keyword>
<organism evidence="2 3">
    <name type="scientific">Candidatus Giovannonibacteria bacterium GW2011_GWA2_44_26</name>
    <dbReference type="NCBI Taxonomy" id="1618648"/>
    <lineage>
        <taxon>Bacteria</taxon>
        <taxon>Candidatus Giovannoniibacteriota</taxon>
    </lineage>
</organism>
<evidence type="ECO:0000313" key="2">
    <source>
        <dbReference type="EMBL" id="KKT63626.1"/>
    </source>
</evidence>
<dbReference type="InterPro" id="IPR043128">
    <property type="entry name" value="Rev_trsase/Diguanyl_cyclase"/>
</dbReference>
<dbReference type="PROSITE" id="PS50878">
    <property type="entry name" value="RT_POL"/>
    <property type="match status" value="1"/>
</dbReference>
<sequence>MGRIKFTHSFENIISLENLLAAWREFLRGKSKRKDMEQFYLKLIHNLFCLHDELSNKTYKHGEYAAFHIFDPKPRHIHKASVRDRLLHHAIYRVLYPFFDKVFIADSYSCQIGKGTHRALNRFKEFGYKVGKNNTKTCWVLKCDIRKFFTNIDHKILMTILQQYIPDTGILWLLRQIINSFSSTRPGVGLPLGNLTSQLFVNIYMNEFDQFVKHKLKARYYLRYADDFMIFSDDRVWLEKQILPIQKFLRNELKLDLHPDKLFIKTLASSVDFLGWVHFSDHRVLRTATKRRMLKRIKENSKQETLSSYLGLIKHGNTHKLRNKILSK</sequence>
<dbReference type="InterPro" id="IPR043502">
    <property type="entry name" value="DNA/RNA_pol_sf"/>
</dbReference>
<protein>
    <submittedName>
        <fullName evidence="2">RNA-directed DNA polymerase</fullName>
    </submittedName>
</protein>
<dbReference type="SUPFAM" id="SSF56672">
    <property type="entry name" value="DNA/RNA polymerases"/>
    <property type="match status" value="1"/>
</dbReference>
<dbReference type="CDD" id="cd01651">
    <property type="entry name" value="RT_G2_intron"/>
    <property type="match status" value="1"/>
</dbReference>
<dbReference type="EMBL" id="LCIT01000002">
    <property type="protein sequence ID" value="KKT63626.1"/>
    <property type="molecule type" value="Genomic_DNA"/>
</dbReference>
<name>A0A0G1IW69_9BACT</name>
<dbReference type="Proteomes" id="UP000033945">
    <property type="component" value="Unassembled WGS sequence"/>
</dbReference>
<feature type="domain" description="Reverse transcriptase" evidence="1">
    <location>
        <begin position="1"/>
        <end position="278"/>
    </location>
</feature>
<dbReference type="AlphaFoldDB" id="A0A0G1IW69"/>
<dbReference type="PANTHER" id="PTHR34047">
    <property type="entry name" value="NUCLEAR INTRON MATURASE 1, MITOCHONDRIAL-RELATED"/>
    <property type="match status" value="1"/>
</dbReference>
<dbReference type="InterPro" id="IPR000477">
    <property type="entry name" value="RT_dom"/>
</dbReference>
<dbReference type="Gene3D" id="3.30.70.270">
    <property type="match status" value="1"/>
</dbReference>
<keyword evidence="2" id="KW-0808">Transferase</keyword>
<accession>A0A0G1IW69</accession>
<keyword evidence="2" id="KW-0548">Nucleotidyltransferase</keyword>
<comment type="caution">
    <text evidence="2">The sequence shown here is derived from an EMBL/GenBank/DDBJ whole genome shotgun (WGS) entry which is preliminary data.</text>
</comment>
<reference evidence="2 3" key="1">
    <citation type="journal article" date="2015" name="Nature">
        <title>rRNA introns, odd ribosomes, and small enigmatic genomes across a large radiation of phyla.</title>
        <authorList>
            <person name="Brown C.T."/>
            <person name="Hug L.A."/>
            <person name="Thomas B.C."/>
            <person name="Sharon I."/>
            <person name="Castelle C.J."/>
            <person name="Singh A."/>
            <person name="Wilkins M.J."/>
            <person name="Williams K.H."/>
            <person name="Banfield J.F."/>
        </authorList>
    </citation>
    <scope>NUCLEOTIDE SEQUENCE [LARGE SCALE GENOMIC DNA]</scope>
</reference>